<organism evidence="4 5">
    <name type="scientific">Devosia albogilva</name>
    <dbReference type="NCBI Taxonomy" id="429726"/>
    <lineage>
        <taxon>Bacteria</taxon>
        <taxon>Pseudomonadati</taxon>
        <taxon>Pseudomonadota</taxon>
        <taxon>Alphaproteobacteria</taxon>
        <taxon>Hyphomicrobiales</taxon>
        <taxon>Devosiaceae</taxon>
        <taxon>Devosia</taxon>
    </lineage>
</organism>
<dbReference type="InterPro" id="IPR016193">
    <property type="entry name" value="Cytidine_deaminase-like"/>
</dbReference>
<comment type="caution">
    <text evidence="3">Lacks conserved residue(s) required for the propagation of feature annotation.</text>
</comment>
<proteinExistence type="inferred from homology"/>
<dbReference type="PANTHER" id="PTHR30592">
    <property type="entry name" value="FORMATE DEHYDROGENASE"/>
    <property type="match status" value="1"/>
</dbReference>
<dbReference type="Pfam" id="PF02634">
    <property type="entry name" value="FdhD-NarQ"/>
    <property type="match status" value="1"/>
</dbReference>
<evidence type="ECO:0000313" key="4">
    <source>
        <dbReference type="EMBL" id="MFD2647968.1"/>
    </source>
</evidence>
<dbReference type="Gene3D" id="3.10.20.10">
    <property type="match status" value="1"/>
</dbReference>
<name>A0ABW5QJR2_9HYPH</name>
<feature type="active site" description="Cysteine persulfide intermediate" evidence="3">
    <location>
        <position position="111"/>
    </location>
</feature>
<keyword evidence="5" id="KW-1185">Reference proteome</keyword>
<dbReference type="EMBL" id="JBHUNP010000001">
    <property type="protein sequence ID" value="MFD2647968.1"/>
    <property type="molecule type" value="Genomic_DNA"/>
</dbReference>
<dbReference type="Gene3D" id="3.40.140.10">
    <property type="entry name" value="Cytidine Deaminase, domain 2"/>
    <property type="match status" value="1"/>
</dbReference>
<protein>
    <recommendedName>
        <fullName evidence="3">Sulfur carrier protein FdhD</fullName>
    </recommendedName>
</protein>
<evidence type="ECO:0000256" key="2">
    <source>
        <dbReference type="ARBA" id="ARBA00023150"/>
    </source>
</evidence>
<dbReference type="PANTHER" id="PTHR30592:SF1">
    <property type="entry name" value="SULFUR CARRIER PROTEIN FDHD"/>
    <property type="match status" value="1"/>
</dbReference>
<comment type="subcellular location">
    <subcellularLocation>
        <location evidence="3">Cytoplasm</location>
    </subcellularLocation>
</comment>
<dbReference type="SUPFAM" id="SSF53927">
    <property type="entry name" value="Cytidine deaminase-like"/>
    <property type="match status" value="1"/>
</dbReference>
<keyword evidence="1 3" id="KW-0963">Cytoplasm</keyword>
<dbReference type="RefSeq" id="WP_386833018.1">
    <property type="nucleotide sequence ID" value="NZ_JBHUNP010000001.1"/>
</dbReference>
<accession>A0ABW5QJR2</accession>
<dbReference type="HAMAP" id="MF_00187">
    <property type="entry name" value="FdhD"/>
    <property type="match status" value="1"/>
</dbReference>
<comment type="function">
    <text evidence="3">Required for formate dehydrogenase (FDH) activity. Acts as a sulfur carrier protein that transfers sulfur from IscS to the molybdenum cofactor prior to its insertion into FDH.</text>
</comment>
<dbReference type="InterPro" id="IPR003786">
    <property type="entry name" value="FdhD"/>
</dbReference>
<dbReference type="PIRSF" id="PIRSF015626">
    <property type="entry name" value="FdhD"/>
    <property type="match status" value="1"/>
</dbReference>
<sequence length="266" mass="28506">METAFPVLHDVRPLRVREQAELHQRAVPEEQPVAIVCNGTTLAVMMATPADLEDFGVGYLISEAIVDSSADVERSEVVAHQQGIEIRHWISPAKAQRMLARRRQMVGPTGCGLCGIESLEQAMRDLPPVRSSLRVQAAALRQAVADLRALQVLNASTRGVHAAALWHPEQGHRLVREDVGRHNALDKLIGAMATTGTPPGVLLLTSRVSIDLIQKAALAAFPIIAAISVPTNRAIEAAESAGITLVGVARDDGFEIFSHPGRIAGC</sequence>
<comment type="caution">
    <text evidence="4">The sequence shown here is derived from an EMBL/GenBank/DDBJ whole genome shotgun (WGS) entry which is preliminary data.</text>
</comment>
<comment type="similarity">
    <text evidence="3">Belongs to the FdhD family.</text>
</comment>
<evidence type="ECO:0000313" key="5">
    <source>
        <dbReference type="Proteomes" id="UP001597521"/>
    </source>
</evidence>
<gene>
    <name evidence="3 4" type="primary">fdhD</name>
    <name evidence="4" type="ORF">ACFSX5_09210</name>
</gene>
<reference evidence="5" key="1">
    <citation type="journal article" date="2019" name="Int. J. Syst. Evol. Microbiol.">
        <title>The Global Catalogue of Microorganisms (GCM) 10K type strain sequencing project: providing services to taxonomists for standard genome sequencing and annotation.</title>
        <authorList>
            <consortium name="The Broad Institute Genomics Platform"/>
            <consortium name="The Broad Institute Genome Sequencing Center for Infectious Disease"/>
            <person name="Wu L."/>
            <person name="Ma J."/>
        </authorList>
    </citation>
    <scope>NUCLEOTIDE SEQUENCE [LARGE SCALE GENOMIC DNA]</scope>
    <source>
        <strain evidence="5">CCM 7427</strain>
    </source>
</reference>
<evidence type="ECO:0000256" key="1">
    <source>
        <dbReference type="ARBA" id="ARBA00022490"/>
    </source>
</evidence>
<evidence type="ECO:0000256" key="3">
    <source>
        <dbReference type="HAMAP-Rule" id="MF_00187"/>
    </source>
</evidence>
<dbReference type="NCBIfam" id="TIGR00129">
    <property type="entry name" value="fdhD_narQ"/>
    <property type="match status" value="1"/>
</dbReference>
<keyword evidence="2 3" id="KW-0501">Molybdenum cofactor biosynthesis</keyword>
<dbReference type="Proteomes" id="UP001597521">
    <property type="component" value="Unassembled WGS sequence"/>
</dbReference>